<evidence type="ECO:0000256" key="2">
    <source>
        <dbReference type="ARBA" id="ARBA00022448"/>
    </source>
</evidence>
<dbReference type="SUPFAM" id="SSF103473">
    <property type="entry name" value="MFS general substrate transporter"/>
    <property type="match status" value="1"/>
</dbReference>
<evidence type="ECO:0000313" key="10">
    <source>
        <dbReference type="Proteomes" id="UP001597260"/>
    </source>
</evidence>
<keyword evidence="10" id="KW-1185">Reference proteome</keyword>
<keyword evidence="6 7" id="KW-0472">Membrane</keyword>
<feature type="transmembrane region" description="Helical" evidence="7">
    <location>
        <begin position="178"/>
        <end position="198"/>
    </location>
</feature>
<dbReference type="InterPro" id="IPR010290">
    <property type="entry name" value="TM_effector"/>
</dbReference>
<feature type="transmembrane region" description="Helical" evidence="7">
    <location>
        <begin position="317"/>
        <end position="334"/>
    </location>
</feature>
<dbReference type="Gene3D" id="1.20.1250.20">
    <property type="entry name" value="MFS general substrate transporter like domains"/>
    <property type="match status" value="1"/>
</dbReference>
<comment type="caution">
    <text evidence="9">The sequence shown here is derived from an EMBL/GenBank/DDBJ whole genome shotgun (WGS) entry which is preliminary data.</text>
</comment>
<feature type="transmembrane region" description="Helical" evidence="7">
    <location>
        <begin position="404"/>
        <end position="423"/>
    </location>
</feature>
<dbReference type="Proteomes" id="UP001597260">
    <property type="component" value="Unassembled WGS sequence"/>
</dbReference>
<keyword evidence="4 7" id="KW-0812">Transmembrane</keyword>
<evidence type="ECO:0000256" key="3">
    <source>
        <dbReference type="ARBA" id="ARBA00022475"/>
    </source>
</evidence>
<sequence>MTRVDEPIVDERIPPLHRNRDFLLLWSGSAISMLGSSASLVAYPLLVLAMTGSPGAAGLAGFVALLPTLLFQLPAGALVDRWDRKRVMIWCDLLRALGVGSIVVAIAVDELHLWHVLAIGFVEGTLSVLYELAAGAAIPNVVHPSQLTTALSRNEARERAAVMAGTPLGGALFGLGRIWPFVLDTVSYLVALLTLLFIRRNFQGVHGGTTADGDGTAGSGEPAAGGGTPGGIRRLGAELTQGLRWLWGQPFIRTATLLVSGSNLLFRALFLIIIVMFEDGGAGPVAIGVLLGLAGTGGVLGSLVATWCAGRFSMRSLVVAANWVWALMVCVIAVTDNLYLIGAAYSLMWFIGPIWNVAVAGYQMAVTPDHIQGRVLSAVSLLAGGAVAVGSLVGGYLVESLGPAWAAWSMAAWMVLLAALATLSRSVRRANFLPTEHSRRS</sequence>
<dbReference type="InterPro" id="IPR036259">
    <property type="entry name" value="MFS_trans_sf"/>
</dbReference>
<feature type="domain" description="Major facilitator superfamily (MFS) profile" evidence="8">
    <location>
        <begin position="249"/>
        <end position="441"/>
    </location>
</feature>
<keyword evidence="2" id="KW-0813">Transport</keyword>
<keyword evidence="3" id="KW-1003">Cell membrane</keyword>
<feature type="transmembrane region" description="Helical" evidence="7">
    <location>
        <begin position="375"/>
        <end position="398"/>
    </location>
</feature>
<name>A0ABW3Y739_9ACTN</name>
<evidence type="ECO:0000259" key="8">
    <source>
        <dbReference type="PROSITE" id="PS50850"/>
    </source>
</evidence>
<feature type="transmembrane region" description="Helical" evidence="7">
    <location>
        <begin position="55"/>
        <end position="75"/>
    </location>
</feature>
<accession>A0ABW3Y739</accession>
<dbReference type="EMBL" id="JBHTMP010000001">
    <property type="protein sequence ID" value="MFD1319740.1"/>
    <property type="molecule type" value="Genomic_DNA"/>
</dbReference>
<evidence type="ECO:0000256" key="7">
    <source>
        <dbReference type="SAM" id="Phobius"/>
    </source>
</evidence>
<proteinExistence type="predicted"/>
<gene>
    <name evidence="9" type="ORF">ACFQ4H_01415</name>
</gene>
<reference evidence="10" key="1">
    <citation type="journal article" date="2019" name="Int. J. Syst. Evol. Microbiol.">
        <title>The Global Catalogue of Microorganisms (GCM) 10K type strain sequencing project: providing services to taxonomists for standard genome sequencing and annotation.</title>
        <authorList>
            <consortium name="The Broad Institute Genomics Platform"/>
            <consortium name="The Broad Institute Genome Sequencing Center for Infectious Disease"/>
            <person name="Wu L."/>
            <person name="Ma J."/>
        </authorList>
    </citation>
    <scope>NUCLEOTIDE SEQUENCE [LARGE SCALE GENOMIC DNA]</scope>
    <source>
        <strain evidence="10">JCM 31037</strain>
    </source>
</reference>
<evidence type="ECO:0000256" key="6">
    <source>
        <dbReference type="ARBA" id="ARBA00023136"/>
    </source>
</evidence>
<feature type="transmembrane region" description="Helical" evidence="7">
    <location>
        <begin position="254"/>
        <end position="277"/>
    </location>
</feature>
<evidence type="ECO:0000313" key="9">
    <source>
        <dbReference type="EMBL" id="MFD1319740.1"/>
    </source>
</evidence>
<feature type="transmembrane region" description="Helical" evidence="7">
    <location>
        <begin position="22"/>
        <end position="43"/>
    </location>
</feature>
<dbReference type="CDD" id="cd06173">
    <property type="entry name" value="MFS_MefA_like"/>
    <property type="match status" value="1"/>
</dbReference>
<dbReference type="PANTHER" id="PTHR23513:SF6">
    <property type="entry name" value="MAJOR FACILITATOR SUPERFAMILY ASSOCIATED DOMAIN-CONTAINING PROTEIN"/>
    <property type="match status" value="1"/>
</dbReference>
<evidence type="ECO:0000256" key="4">
    <source>
        <dbReference type="ARBA" id="ARBA00022692"/>
    </source>
</evidence>
<dbReference type="Pfam" id="PF05977">
    <property type="entry name" value="MFS_3"/>
    <property type="match status" value="2"/>
</dbReference>
<feature type="transmembrane region" description="Helical" evidence="7">
    <location>
        <begin position="340"/>
        <end position="363"/>
    </location>
</feature>
<organism evidence="9 10">
    <name type="scientific">Micromonospora sonneratiae</name>
    <dbReference type="NCBI Taxonomy" id="1184706"/>
    <lineage>
        <taxon>Bacteria</taxon>
        <taxon>Bacillati</taxon>
        <taxon>Actinomycetota</taxon>
        <taxon>Actinomycetes</taxon>
        <taxon>Micromonosporales</taxon>
        <taxon>Micromonosporaceae</taxon>
        <taxon>Micromonospora</taxon>
    </lineage>
</organism>
<protein>
    <submittedName>
        <fullName evidence="9">MFS transporter</fullName>
    </submittedName>
</protein>
<feature type="transmembrane region" description="Helical" evidence="7">
    <location>
        <begin position="283"/>
        <end position="305"/>
    </location>
</feature>
<feature type="transmembrane region" description="Helical" evidence="7">
    <location>
        <begin position="87"/>
        <end position="108"/>
    </location>
</feature>
<dbReference type="PANTHER" id="PTHR23513">
    <property type="entry name" value="INTEGRAL MEMBRANE EFFLUX PROTEIN-RELATED"/>
    <property type="match status" value="1"/>
</dbReference>
<dbReference type="PROSITE" id="PS50850">
    <property type="entry name" value="MFS"/>
    <property type="match status" value="1"/>
</dbReference>
<comment type="subcellular location">
    <subcellularLocation>
        <location evidence="1">Cell membrane</location>
        <topology evidence="1">Multi-pass membrane protein</topology>
    </subcellularLocation>
</comment>
<evidence type="ECO:0000256" key="5">
    <source>
        <dbReference type="ARBA" id="ARBA00022989"/>
    </source>
</evidence>
<evidence type="ECO:0000256" key="1">
    <source>
        <dbReference type="ARBA" id="ARBA00004651"/>
    </source>
</evidence>
<dbReference type="RefSeq" id="WP_377565978.1">
    <property type="nucleotide sequence ID" value="NZ_JBHTMP010000001.1"/>
</dbReference>
<dbReference type="InterPro" id="IPR020846">
    <property type="entry name" value="MFS_dom"/>
</dbReference>
<keyword evidence="5 7" id="KW-1133">Transmembrane helix</keyword>